<sequence length="106" mass="12049">MRLLGFVLLKLQDGCCCTVLPTPHSFSAEKGRVQRGKSMIDCTSSHRNYAPSRRTIQNPEATYRLKQETQRKTRRLCFPPSTFPLFPTSQSTSCHKVRDIVAYSAL</sequence>
<proteinExistence type="predicted"/>
<reference evidence="2" key="1">
    <citation type="submission" date="2022-08" db="EMBL/GenBank/DDBJ databases">
        <authorList>
            <consortium name="DOE Joint Genome Institute"/>
            <person name="Min B."/>
            <person name="Riley R."/>
            <person name="Sierra-Patev S."/>
            <person name="Naranjo-Ortiz M."/>
            <person name="Looney B."/>
            <person name="Konkel Z."/>
            <person name="Slot J.C."/>
            <person name="Sakamoto Y."/>
            <person name="Steenwyk J.L."/>
            <person name="Rokas A."/>
            <person name="Carro J."/>
            <person name="Camarero S."/>
            <person name="Ferreira P."/>
            <person name="Molpeceres G."/>
            <person name="Ruiz-Duenas F.J."/>
            <person name="Serrano A."/>
            <person name="Henrissat B."/>
            <person name="Drula E."/>
            <person name="Hughes K.W."/>
            <person name="Mata J.L."/>
            <person name="Ishikawa N.K."/>
            <person name="Vargas-Isla R."/>
            <person name="Ushijima S."/>
            <person name="Smith C.A."/>
            <person name="Ahrendt S."/>
            <person name="Andreopoulos W."/>
            <person name="He G."/>
            <person name="Labutti K."/>
            <person name="Lipzen A."/>
            <person name="Ng V."/>
            <person name="Sandor L."/>
            <person name="Barry K."/>
            <person name="Martinez A.T."/>
            <person name="Xiao Y."/>
            <person name="Gibbons J.G."/>
            <person name="Terashima K."/>
            <person name="Hibbett D.S."/>
            <person name="Grigoriev I.V."/>
        </authorList>
    </citation>
    <scope>NUCLEOTIDE SEQUENCE</scope>
    <source>
        <strain evidence="2">TFB9207</strain>
    </source>
</reference>
<evidence type="ECO:0008006" key="4">
    <source>
        <dbReference type="Google" id="ProtNLM"/>
    </source>
</evidence>
<comment type="caution">
    <text evidence="2">The sequence shown here is derived from an EMBL/GenBank/DDBJ whole genome shotgun (WGS) entry which is preliminary data.</text>
</comment>
<dbReference type="Proteomes" id="UP001163846">
    <property type="component" value="Unassembled WGS sequence"/>
</dbReference>
<gene>
    <name evidence="2" type="ORF">F5878DRAFT_417556</name>
</gene>
<keyword evidence="3" id="KW-1185">Reference proteome</keyword>
<dbReference type="AlphaFoldDB" id="A0AA38U6H4"/>
<organism evidence="2 3">
    <name type="scientific">Lentinula raphanica</name>
    <dbReference type="NCBI Taxonomy" id="153919"/>
    <lineage>
        <taxon>Eukaryota</taxon>
        <taxon>Fungi</taxon>
        <taxon>Dikarya</taxon>
        <taxon>Basidiomycota</taxon>
        <taxon>Agaricomycotina</taxon>
        <taxon>Agaricomycetes</taxon>
        <taxon>Agaricomycetidae</taxon>
        <taxon>Agaricales</taxon>
        <taxon>Marasmiineae</taxon>
        <taxon>Omphalotaceae</taxon>
        <taxon>Lentinula</taxon>
    </lineage>
</organism>
<evidence type="ECO:0000256" key="1">
    <source>
        <dbReference type="SAM" id="SignalP"/>
    </source>
</evidence>
<name>A0AA38U6H4_9AGAR</name>
<evidence type="ECO:0000313" key="2">
    <source>
        <dbReference type="EMBL" id="KAJ3833247.1"/>
    </source>
</evidence>
<feature type="signal peptide" evidence="1">
    <location>
        <begin position="1"/>
        <end position="17"/>
    </location>
</feature>
<evidence type="ECO:0000313" key="3">
    <source>
        <dbReference type="Proteomes" id="UP001163846"/>
    </source>
</evidence>
<dbReference type="EMBL" id="MU806738">
    <property type="protein sequence ID" value="KAJ3833247.1"/>
    <property type="molecule type" value="Genomic_DNA"/>
</dbReference>
<accession>A0AA38U6H4</accession>
<feature type="chain" id="PRO_5041369906" description="Secreted protein" evidence="1">
    <location>
        <begin position="18"/>
        <end position="106"/>
    </location>
</feature>
<keyword evidence="1" id="KW-0732">Signal</keyword>
<protein>
    <recommendedName>
        <fullName evidence="4">Secreted protein</fullName>
    </recommendedName>
</protein>